<dbReference type="AlphaFoldDB" id="I4CRA3"/>
<dbReference type="KEGG" id="psc:A458_06820"/>
<dbReference type="EMBL" id="CP003677">
    <property type="protein sequence ID" value="AFM32610.1"/>
    <property type="molecule type" value="Genomic_DNA"/>
</dbReference>
<sequence length="233" mass="25466">MSTFSLTRGSEAALGMLASQAGCETLLLTQPARELRAELSIEPFTSDSGDQLLAVLFMREQRHSMTLQRDDGANVQHLADWIVAVANGTLDTAEAVPQRADPSDLAAATAAFHAAAHELNAHAEPAPAQDEQYPPCDFCGVIPDHHPWHGSGMFKGFDSPHIHACNDCRHLLPSRPAHTEQQPEQISLEPALHKLCAEWERQKRLFPELNRGGWMDLAISEARRALSATSPKA</sequence>
<name>I4CRA3_STUST</name>
<dbReference type="RefSeq" id="WP_014819656.1">
    <property type="nucleotide sequence ID" value="NC_018028.1"/>
</dbReference>
<evidence type="ECO:0000313" key="1">
    <source>
        <dbReference type="EMBL" id="AFM32610.1"/>
    </source>
</evidence>
<evidence type="ECO:0000313" key="2">
    <source>
        <dbReference type="Proteomes" id="UP000006063"/>
    </source>
</evidence>
<reference evidence="1 2" key="1">
    <citation type="journal article" date="2012" name="J. Bacteriol.">
        <title>Complete Genome Sequence of the Naphthalene-Degrading Bacterium Pseudomonas stutzeri AN10 (CCUG 29243).</title>
        <authorList>
            <person name="Brunet-Galmes I."/>
            <person name="Busquets A."/>
            <person name="Pena A."/>
            <person name="Gomila M."/>
            <person name="Nogales B."/>
            <person name="Garcia-Valdes E."/>
            <person name="Lalucat J."/>
            <person name="Bennasar A."/>
            <person name="Bosch R."/>
        </authorList>
    </citation>
    <scope>NUCLEOTIDE SEQUENCE [LARGE SCALE GENOMIC DNA]</scope>
    <source>
        <strain evidence="1 2">CCUG 29243</strain>
    </source>
</reference>
<dbReference type="PATRIC" id="fig|1196835.3.peg.1376"/>
<organism evidence="1 2">
    <name type="scientific">Stutzerimonas stutzeri CCUG 29243</name>
    <dbReference type="NCBI Taxonomy" id="1196835"/>
    <lineage>
        <taxon>Bacteria</taxon>
        <taxon>Pseudomonadati</taxon>
        <taxon>Pseudomonadota</taxon>
        <taxon>Gammaproteobacteria</taxon>
        <taxon>Pseudomonadales</taxon>
        <taxon>Pseudomonadaceae</taxon>
        <taxon>Stutzerimonas</taxon>
    </lineage>
</organism>
<dbReference type="Proteomes" id="UP000006063">
    <property type="component" value="Chromosome"/>
</dbReference>
<proteinExistence type="predicted"/>
<gene>
    <name evidence="1" type="ORF">A458_06820</name>
</gene>
<dbReference type="HOGENOM" id="CLU_1189114_0_0_6"/>
<dbReference type="eggNOG" id="ENOG50302RN">
    <property type="taxonomic scope" value="Bacteria"/>
</dbReference>
<accession>I4CRA3</accession>
<protein>
    <submittedName>
        <fullName evidence="1">Uncharacterized protein</fullName>
    </submittedName>
</protein>